<sequence>MVVKALSRSARVAIALVGAGAVVGCSASAPATDFTATAGQPLVISIDDLLAKTGGSAALRVADPEHGELSRRTDGALVYTPKEGYSGADAFEVTTTDAVRLYTTDIPTFGEFGGTTVQGSGFGSALAPVPGSPNEFYGLTDRGPNVDGPNKNEKIAPTPDFVPKIGRFELVDSRAVLRSTIDLRTARGVAFNGQVDVSADTGETILDLNGNVLAPTDHGIDPEGLVALSDGTFWVSDEYGPFVAHFAADGTEIERLTPGHGLPKELSLRTPNQGMEGLTVTPDGNTLVGVMQSALNTPGLAGSAKDVPMTRIVTVDLRSKAQKEFALPLENPSSTKVADSEITALTATTFLVDERDGNLPPDANKKLRTVDISGATDIGPAAKVAGAHYDPEHGGLLVGDKPVESLVGSGSTADGIAALAKAGITPVARTADFDFAGLVTELDADGEFFGHDKIEGVATLDGGATLYIANDSDFGLAASEGDHPPLGLLAKTLPNGVQDTGEILFVDTTKLPAEKDTRTVRVKVEQS</sequence>
<feature type="domain" description="Phytase-like" evidence="2">
    <location>
        <begin position="124"/>
        <end position="474"/>
    </location>
</feature>
<gene>
    <name evidence="3" type="ORF">GCM10023318_10040</name>
</gene>
<evidence type="ECO:0000256" key="1">
    <source>
        <dbReference type="SAM" id="SignalP"/>
    </source>
</evidence>
<keyword evidence="1" id="KW-0732">Signal</keyword>
<evidence type="ECO:0000259" key="2">
    <source>
        <dbReference type="Pfam" id="PF13449"/>
    </source>
</evidence>
<dbReference type="PANTHER" id="PTHR37957">
    <property type="entry name" value="BLR7070 PROTEIN"/>
    <property type="match status" value="1"/>
</dbReference>
<proteinExistence type="predicted"/>
<name>A0ABP9JZ33_9NOCA</name>
<dbReference type="EMBL" id="BAABJM010000001">
    <property type="protein sequence ID" value="GAA5045539.1"/>
    <property type="molecule type" value="Genomic_DNA"/>
</dbReference>
<dbReference type="InterPro" id="IPR027372">
    <property type="entry name" value="Phytase-like_dom"/>
</dbReference>
<keyword evidence="4" id="KW-1185">Reference proteome</keyword>
<dbReference type="Proteomes" id="UP001500603">
    <property type="component" value="Unassembled WGS sequence"/>
</dbReference>
<dbReference type="SUPFAM" id="SSF101898">
    <property type="entry name" value="NHL repeat"/>
    <property type="match status" value="1"/>
</dbReference>
<feature type="signal peptide" evidence="1">
    <location>
        <begin position="1"/>
        <end position="31"/>
    </location>
</feature>
<protein>
    <recommendedName>
        <fullName evidence="2">Phytase-like domain-containing protein</fullName>
    </recommendedName>
</protein>
<evidence type="ECO:0000313" key="3">
    <source>
        <dbReference type="EMBL" id="GAA5045539.1"/>
    </source>
</evidence>
<accession>A0ABP9JZ33</accession>
<dbReference type="PANTHER" id="PTHR37957:SF1">
    <property type="entry name" value="PHYTASE-LIKE DOMAIN-CONTAINING PROTEIN"/>
    <property type="match status" value="1"/>
</dbReference>
<comment type="caution">
    <text evidence="3">The sequence shown here is derived from an EMBL/GenBank/DDBJ whole genome shotgun (WGS) entry which is preliminary data.</text>
</comment>
<evidence type="ECO:0000313" key="4">
    <source>
        <dbReference type="Proteomes" id="UP001500603"/>
    </source>
</evidence>
<dbReference type="Pfam" id="PF13449">
    <property type="entry name" value="Phytase-like"/>
    <property type="match status" value="1"/>
</dbReference>
<reference evidence="4" key="1">
    <citation type="journal article" date="2019" name="Int. J. Syst. Evol. Microbiol.">
        <title>The Global Catalogue of Microorganisms (GCM) 10K type strain sequencing project: providing services to taxonomists for standard genome sequencing and annotation.</title>
        <authorList>
            <consortium name="The Broad Institute Genomics Platform"/>
            <consortium name="The Broad Institute Genome Sequencing Center for Infectious Disease"/>
            <person name="Wu L."/>
            <person name="Ma J."/>
        </authorList>
    </citation>
    <scope>NUCLEOTIDE SEQUENCE [LARGE SCALE GENOMIC DNA]</scope>
    <source>
        <strain evidence="4">JCM 18298</strain>
    </source>
</reference>
<dbReference type="Gene3D" id="2.60.40.3440">
    <property type="match status" value="1"/>
</dbReference>
<dbReference type="Pfam" id="PF17963">
    <property type="entry name" value="Big_9"/>
    <property type="match status" value="1"/>
</dbReference>
<dbReference type="PROSITE" id="PS51257">
    <property type="entry name" value="PROKAR_LIPOPROTEIN"/>
    <property type="match status" value="1"/>
</dbReference>
<organism evidence="3 4">
    <name type="scientific">Nocardia callitridis</name>
    <dbReference type="NCBI Taxonomy" id="648753"/>
    <lineage>
        <taxon>Bacteria</taxon>
        <taxon>Bacillati</taxon>
        <taxon>Actinomycetota</taxon>
        <taxon>Actinomycetes</taxon>
        <taxon>Mycobacteriales</taxon>
        <taxon>Nocardiaceae</taxon>
        <taxon>Nocardia</taxon>
    </lineage>
</organism>
<feature type="chain" id="PRO_5046024487" description="Phytase-like domain-containing protein" evidence="1">
    <location>
        <begin position="32"/>
        <end position="527"/>
    </location>
</feature>